<dbReference type="EMBL" id="BAOQ01000013">
    <property type="protein sequence ID" value="GAC83585.1"/>
    <property type="molecule type" value="Genomic_DNA"/>
</dbReference>
<organism evidence="2 3">
    <name type="scientific">Gordonia paraffinivorans NBRC 108238</name>
    <dbReference type="NCBI Taxonomy" id="1223543"/>
    <lineage>
        <taxon>Bacteria</taxon>
        <taxon>Bacillati</taxon>
        <taxon>Actinomycetota</taxon>
        <taxon>Actinomycetes</taxon>
        <taxon>Mycobacteriales</taxon>
        <taxon>Gordoniaceae</taxon>
        <taxon>Gordonia</taxon>
    </lineage>
</organism>
<evidence type="ECO:0000313" key="3">
    <source>
        <dbReference type="Proteomes" id="UP000035021"/>
    </source>
</evidence>
<name>A0ABQ0IJH7_9ACTN</name>
<comment type="caution">
    <text evidence="2">The sequence shown here is derived from an EMBL/GenBank/DDBJ whole genome shotgun (WGS) entry which is preliminary data.</text>
</comment>
<sequence length="95" mass="10448">MPDREIHRSGPAGGRRDVEDVAPRGDRFERLRIVRCVPTEFTAPDAIFAERLNAVASVVDHVPERGSRIGVDVDVPELPVPWADPVALDGTRLPD</sequence>
<evidence type="ECO:0000313" key="2">
    <source>
        <dbReference type="EMBL" id="GAC83585.1"/>
    </source>
</evidence>
<protein>
    <submittedName>
        <fullName evidence="2">Uncharacterized protein</fullName>
    </submittedName>
</protein>
<evidence type="ECO:0000256" key="1">
    <source>
        <dbReference type="SAM" id="MobiDB-lite"/>
    </source>
</evidence>
<proteinExistence type="predicted"/>
<feature type="region of interest" description="Disordered" evidence="1">
    <location>
        <begin position="1"/>
        <end position="21"/>
    </location>
</feature>
<keyword evidence="3" id="KW-1185">Reference proteome</keyword>
<reference evidence="2 3" key="1">
    <citation type="submission" date="2013-02" db="EMBL/GenBank/DDBJ databases">
        <title>Whole genome shotgun sequence of Gordonia paraffinivorans NBRC 108238.</title>
        <authorList>
            <person name="Isaki-Nakamura S."/>
            <person name="Hosoyama A."/>
            <person name="Tsuchikane K."/>
            <person name="Ando Y."/>
            <person name="Baba S."/>
            <person name="Ohji S."/>
            <person name="Hamada M."/>
            <person name="Tamura T."/>
            <person name="Yamazoe A."/>
            <person name="Yamazaki S."/>
            <person name="Fujita N."/>
        </authorList>
    </citation>
    <scope>NUCLEOTIDE SEQUENCE [LARGE SCALE GENOMIC DNA]</scope>
    <source>
        <strain evidence="2 3">NBRC 108238</strain>
    </source>
</reference>
<accession>A0ABQ0IJH7</accession>
<dbReference type="Proteomes" id="UP000035021">
    <property type="component" value="Unassembled WGS sequence"/>
</dbReference>
<gene>
    <name evidence="2" type="ORF">GP2_013_00620</name>
</gene>